<dbReference type="Proteomes" id="UP000777440">
    <property type="component" value="Unassembled WGS sequence"/>
</dbReference>
<protein>
    <submittedName>
        <fullName evidence="1">Uncharacterized protein</fullName>
    </submittedName>
</protein>
<keyword evidence="2" id="KW-1185">Reference proteome</keyword>
<sequence>MTTTFITTIVIEPGYDHRDIPGGEVNPLGLVFKLDGPDGRVISVVNTGWVRRPLTTDRLRVGSRQERASRPGVDHALATRFPIPIGVAVMRSGAIAADEAEEIHGYSDEVMEAMFEAGDEGVFRVLTEVYLRFLQG</sequence>
<dbReference type="EMBL" id="JAEUAX010000005">
    <property type="protein sequence ID" value="MBW9110152.1"/>
    <property type="molecule type" value="Genomic_DNA"/>
</dbReference>
<comment type="caution">
    <text evidence="1">The sequence shown here is derived from an EMBL/GenBank/DDBJ whole genome shotgun (WGS) entry which is preliminary data.</text>
</comment>
<gene>
    <name evidence="1" type="ORF">JNB61_10245</name>
</gene>
<dbReference type="RefSeq" id="WP_220339547.1">
    <property type="nucleotide sequence ID" value="NZ_JAEUAX010000005.1"/>
</dbReference>
<name>A0ABS7HXQ1_9MICO</name>
<organism evidence="1 2">
    <name type="scientific">Microbacterium ureisolvens</name>
    <dbReference type="NCBI Taxonomy" id="2781186"/>
    <lineage>
        <taxon>Bacteria</taxon>
        <taxon>Bacillati</taxon>
        <taxon>Actinomycetota</taxon>
        <taxon>Actinomycetes</taxon>
        <taxon>Micrococcales</taxon>
        <taxon>Microbacteriaceae</taxon>
        <taxon>Microbacterium</taxon>
    </lineage>
</organism>
<reference evidence="1 2" key="1">
    <citation type="journal article" date="2021" name="MBio">
        <title>Poor Competitiveness of Bradyrhizobium in Pigeon Pea Root Colonization in Indian Soils.</title>
        <authorList>
            <person name="Chalasani D."/>
            <person name="Basu A."/>
            <person name="Pullabhotla S.V.S.R.N."/>
            <person name="Jorrin B."/>
            <person name="Neal A.L."/>
            <person name="Poole P.S."/>
            <person name="Podile A.R."/>
            <person name="Tkacz A."/>
        </authorList>
    </citation>
    <scope>NUCLEOTIDE SEQUENCE [LARGE SCALE GENOMIC DNA]</scope>
    <source>
        <strain evidence="1 2">HU12</strain>
    </source>
</reference>
<proteinExistence type="predicted"/>
<evidence type="ECO:0000313" key="2">
    <source>
        <dbReference type="Proteomes" id="UP000777440"/>
    </source>
</evidence>
<evidence type="ECO:0000313" key="1">
    <source>
        <dbReference type="EMBL" id="MBW9110152.1"/>
    </source>
</evidence>
<accession>A0ABS7HXQ1</accession>